<comment type="caution">
    <text evidence="3">The sequence shown here is derived from an EMBL/GenBank/DDBJ whole genome shotgun (WGS) entry which is preliminary data.</text>
</comment>
<dbReference type="EMBL" id="JARKNE010000001">
    <property type="protein sequence ID" value="KAK5844252.1"/>
    <property type="molecule type" value="Genomic_DNA"/>
</dbReference>
<evidence type="ECO:0000313" key="3">
    <source>
        <dbReference type="EMBL" id="KAK5844252.1"/>
    </source>
</evidence>
<reference evidence="3 4" key="1">
    <citation type="submission" date="2023-03" db="EMBL/GenBank/DDBJ databases">
        <title>WGS of Gossypium arboreum.</title>
        <authorList>
            <person name="Yu D."/>
        </authorList>
    </citation>
    <scope>NUCLEOTIDE SEQUENCE [LARGE SCALE GENOMIC DNA]</scope>
    <source>
        <tissue evidence="3">Leaf</tissue>
    </source>
</reference>
<sequence length="73" mass="7961">MGALRSPSFLLQFIPVFLSLKQSEESEESANPSPVPHRHPLSTLRLHLAPRRTQGAMPPKKVVEPASQSGPPP</sequence>
<name>A0ABR0QZE3_GOSAR</name>
<dbReference type="Proteomes" id="UP001358586">
    <property type="component" value="Chromosome 1"/>
</dbReference>
<proteinExistence type="predicted"/>
<feature type="signal peptide" evidence="2">
    <location>
        <begin position="1"/>
        <end position="23"/>
    </location>
</feature>
<evidence type="ECO:0000256" key="2">
    <source>
        <dbReference type="SAM" id="SignalP"/>
    </source>
</evidence>
<protein>
    <submittedName>
        <fullName evidence="3">Uncharacterized protein</fullName>
    </submittedName>
</protein>
<accession>A0ABR0QZE3</accession>
<feature type="region of interest" description="Disordered" evidence="1">
    <location>
        <begin position="22"/>
        <end position="73"/>
    </location>
</feature>
<feature type="chain" id="PRO_5045476130" evidence="2">
    <location>
        <begin position="24"/>
        <end position="73"/>
    </location>
</feature>
<gene>
    <name evidence="3" type="ORF">PVK06_000388</name>
</gene>
<keyword evidence="4" id="KW-1185">Reference proteome</keyword>
<organism evidence="3 4">
    <name type="scientific">Gossypium arboreum</name>
    <name type="common">Tree cotton</name>
    <name type="synonym">Gossypium nanking</name>
    <dbReference type="NCBI Taxonomy" id="29729"/>
    <lineage>
        <taxon>Eukaryota</taxon>
        <taxon>Viridiplantae</taxon>
        <taxon>Streptophyta</taxon>
        <taxon>Embryophyta</taxon>
        <taxon>Tracheophyta</taxon>
        <taxon>Spermatophyta</taxon>
        <taxon>Magnoliopsida</taxon>
        <taxon>eudicotyledons</taxon>
        <taxon>Gunneridae</taxon>
        <taxon>Pentapetalae</taxon>
        <taxon>rosids</taxon>
        <taxon>malvids</taxon>
        <taxon>Malvales</taxon>
        <taxon>Malvaceae</taxon>
        <taxon>Malvoideae</taxon>
        <taxon>Gossypium</taxon>
    </lineage>
</organism>
<keyword evidence="2" id="KW-0732">Signal</keyword>
<evidence type="ECO:0000256" key="1">
    <source>
        <dbReference type="SAM" id="MobiDB-lite"/>
    </source>
</evidence>
<evidence type="ECO:0000313" key="4">
    <source>
        <dbReference type="Proteomes" id="UP001358586"/>
    </source>
</evidence>